<dbReference type="PANTHER" id="PTHR43662:SF3">
    <property type="entry name" value="DOMAIN PROTEIN, PUTATIVE (AFU_ORTHOLOGUE AFUA_6G11970)-RELATED"/>
    <property type="match status" value="1"/>
</dbReference>
<dbReference type="HOGENOM" id="CLU_014722_0_0_1"/>
<dbReference type="AlphaFoldDB" id="A0A086T4F2"/>
<accession>A0A086T4F2</accession>
<dbReference type="STRING" id="857340.A0A086T4F2"/>
<evidence type="ECO:0000313" key="3">
    <source>
        <dbReference type="EMBL" id="KFH44234.1"/>
    </source>
</evidence>
<dbReference type="OrthoDB" id="74764at2759"/>
<sequence>MNRFSLASLALAFPASVNAMLRFSCSQLVLDRLDPLVQPGSIPSGHVHQIVGGNAFNATMDPSLDLPQESTCTTCTFSEDHSNYWTANLYYRSRDGSLTRVPQMANQFLEGANGGMTIYYIQPYDGSSVTAFAPGFRMLVGNPMLREESDSPDSQMSSFRCFEENFGGENGAPGTGQDTRHFPTRPCPGGIRTNLFFPTCWDGVNLDTPDHKSHVAYPVGGTFEMNAPCPDSHPVKIPQLFFEIVWDTREFNDQSDWPEDGSQPFVFSFGDTTGYGQHGDYVFGWEGDSLQRAMDDNCNVACPTLRSQDVNTANQCTIPRSVDEEIDSGLSKLPGDNPIDP</sequence>
<dbReference type="PANTHER" id="PTHR43662">
    <property type="match status" value="1"/>
</dbReference>
<evidence type="ECO:0000259" key="2">
    <source>
        <dbReference type="Pfam" id="PF09362"/>
    </source>
</evidence>
<keyword evidence="4" id="KW-1185">Reference proteome</keyword>
<proteinExistence type="predicted"/>
<dbReference type="Proteomes" id="UP000029964">
    <property type="component" value="Unassembled WGS sequence"/>
</dbReference>
<dbReference type="EMBL" id="JPKY01000052">
    <property type="protein sequence ID" value="KFH44234.1"/>
    <property type="molecule type" value="Genomic_DNA"/>
</dbReference>
<feature type="domain" description="DUF1996" evidence="2">
    <location>
        <begin position="34"/>
        <end position="285"/>
    </location>
</feature>
<dbReference type="InterPro" id="IPR018535">
    <property type="entry name" value="DUF1996"/>
</dbReference>
<dbReference type="Pfam" id="PF09362">
    <property type="entry name" value="DUF1996"/>
    <property type="match status" value="1"/>
</dbReference>
<evidence type="ECO:0000313" key="4">
    <source>
        <dbReference type="Proteomes" id="UP000029964"/>
    </source>
</evidence>
<gene>
    <name evidence="3" type="ORF">ACRE_049990</name>
</gene>
<reference evidence="4" key="1">
    <citation type="journal article" date="2014" name="Genome Announc.">
        <title>Genome sequence and annotation of Acremonium chrysogenum, producer of the beta-lactam antibiotic cephalosporin C.</title>
        <authorList>
            <person name="Terfehr D."/>
            <person name="Dahlmann T.A."/>
            <person name="Specht T."/>
            <person name="Zadra I."/>
            <person name="Kuernsteiner H."/>
            <person name="Kueck U."/>
        </authorList>
    </citation>
    <scope>NUCLEOTIDE SEQUENCE [LARGE SCALE GENOMIC DNA]</scope>
    <source>
        <strain evidence="4">ATCC 11550 / CBS 779.69 / DSM 880 / IAM 14645 / JCM 23072 / IMI 49137</strain>
    </source>
</reference>
<protein>
    <recommendedName>
        <fullName evidence="2">DUF1996 domain-containing protein</fullName>
    </recommendedName>
</protein>
<keyword evidence="1" id="KW-0732">Signal</keyword>
<comment type="caution">
    <text evidence="3">The sequence shown here is derived from an EMBL/GenBank/DDBJ whole genome shotgun (WGS) entry which is preliminary data.</text>
</comment>
<feature type="chain" id="PRO_5001815340" description="DUF1996 domain-containing protein" evidence="1">
    <location>
        <begin position="20"/>
        <end position="341"/>
    </location>
</feature>
<evidence type="ECO:0000256" key="1">
    <source>
        <dbReference type="SAM" id="SignalP"/>
    </source>
</evidence>
<name>A0A086T4F2_HAPC1</name>
<feature type="signal peptide" evidence="1">
    <location>
        <begin position="1"/>
        <end position="19"/>
    </location>
</feature>
<organism evidence="3 4">
    <name type="scientific">Hapsidospora chrysogenum (strain ATCC 11550 / CBS 779.69 / DSM 880 / IAM 14645 / JCM 23072 / IMI 49137)</name>
    <name type="common">Acremonium chrysogenum</name>
    <dbReference type="NCBI Taxonomy" id="857340"/>
    <lineage>
        <taxon>Eukaryota</taxon>
        <taxon>Fungi</taxon>
        <taxon>Dikarya</taxon>
        <taxon>Ascomycota</taxon>
        <taxon>Pezizomycotina</taxon>
        <taxon>Sordariomycetes</taxon>
        <taxon>Hypocreomycetidae</taxon>
        <taxon>Hypocreales</taxon>
        <taxon>Bionectriaceae</taxon>
        <taxon>Hapsidospora</taxon>
    </lineage>
</organism>